<dbReference type="InterPro" id="IPR048971">
    <property type="entry name" value="Apc1_3rd"/>
</dbReference>
<dbReference type="GO" id="GO:0060090">
    <property type="term" value="F:molecular adaptor activity"/>
    <property type="evidence" value="ECO:0007669"/>
    <property type="project" value="TreeGrafter"/>
</dbReference>
<keyword evidence="2" id="KW-0132">Cell division</keyword>
<reference evidence="10" key="1">
    <citation type="submission" date="2021-01" db="EMBL/GenBank/DDBJ databases">
        <authorList>
            <person name="Corre E."/>
            <person name="Pelletier E."/>
            <person name="Niang G."/>
            <person name="Scheremetjew M."/>
            <person name="Finn R."/>
            <person name="Kale V."/>
            <person name="Holt S."/>
            <person name="Cochrane G."/>
            <person name="Meng A."/>
            <person name="Brown T."/>
            <person name="Cohen L."/>
        </authorList>
    </citation>
    <scope>NUCLEOTIDE SEQUENCE</scope>
    <source>
        <strain evidence="10">B650</strain>
    </source>
</reference>
<keyword evidence="5" id="KW-0131">Cell cycle</keyword>
<feature type="domain" description="Anaphase-promoting complex subunit 1 beta-sandwich" evidence="9">
    <location>
        <begin position="1207"/>
        <end position="1284"/>
    </location>
</feature>
<feature type="region of interest" description="Disordered" evidence="6">
    <location>
        <begin position="496"/>
        <end position="516"/>
    </location>
</feature>
<dbReference type="InterPro" id="IPR011989">
    <property type="entry name" value="ARM-like"/>
</dbReference>
<evidence type="ECO:0000259" key="9">
    <source>
        <dbReference type="Pfam" id="PF21282"/>
    </source>
</evidence>
<name>A0A7S2LS68_9STRA</name>
<dbReference type="GO" id="GO:0051301">
    <property type="term" value="P:cell division"/>
    <property type="evidence" value="ECO:0007669"/>
    <property type="project" value="UniProtKB-KW"/>
</dbReference>
<dbReference type="Pfam" id="PF21282">
    <property type="entry name" value="APC1_3rd"/>
    <property type="match status" value="1"/>
</dbReference>
<evidence type="ECO:0000259" key="7">
    <source>
        <dbReference type="Pfam" id="PF18122"/>
    </source>
</evidence>
<feature type="domain" description="Anaphase-promoting complex subunit 1 middle" evidence="8">
    <location>
        <begin position="412"/>
        <end position="467"/>
    </location>
</feature>
<dbReference type="GO" id="GO:0007091">
    <property type="term" value="P:metaphase/anaphase transition of mitotic cell cycle"/>
    <property type="evidence" value="ECO:0007669"/>
    <property type="project" value="TreeGrafter"/>
</dbReference>
<dbReference type="GO" id="GO:0005680">
    <property type="term" value="C:anaphase-promoting complex"/>
    <property type="evidence" value="ECO:0007669"/>
    <property type="project" value="InterPro"/>
</dbReference>
<dbReference type="InterPro" id="IPR046794">
    <property type="entry name" value="Apc1_MidN"/>
</dbReference>
<dbReference type="Pfam" id="PF18122">
    <property type="entry name" value="APC1_C"/>
    <property type="match status" value="1"/>
</dbReference>
<dbReference type="PANTHER" id="PTHR12827:SF3">
    <property type="entry name" value="ANAPHASE-PROMOTING COMPLEX SUBUNIT 1"/>
    <property type="match status" value="1"/>
</dbReference>
<proteinExistence type="inferred from homology"/>
<keyword evidence="3" id="KW-0677">Repeat</keyword>
<dbReference type="PANTHER" id="PTHR12827">
    <property type="entry name" value="MEIOTIC CHECKPOINT REGULATOR TSG24 FAMILY MEMBER"/>
    <property type="match status" value="1"/>
</dbReference>
<dbReference type="GO" id="GO:0031145">
    <property type="term" value="P:anaphase-promoting complex-dependent catabolic process"/>
    <property type="evidence" value="ECO:0007669"/>
    <property type="project" value="TreeGrafter"/>
</dbReference>
<dbReference type="InterPro" id="IPR024990">
    <property type="entry name" value="Apc1"/>
</dbReference>
<dbReference type="Pfam" id="PF20518">
    <property type="entry name" value="Apc1_MidN"/>
    <property type="match status" value="1"/>
</dbReference>
<evidence type="ECO:0000256" key="1">
    <source>
        <dbReference type="ARBA" id="ARBA00010547"/>
    </source>
</evidence>
<evidence type="ECO:0000256" key="5">
    <source>
        <dbReference type="ARBA" id="ARBA00023306"/>
    </source>
</evidence>
<feature type="region of interest" description="Disordered" evidence="6">
    <location>
        <begin position="676"/>
        <end position="697"/>
    </location>
</feature>
<keyword evidence="4" id="KW-0498">Mitosis</keyword>
<protein>
    <recommendedName>
        <fullName evidence="11">Anaphase-promoting complex subunit 1</fullName>
    </recommendedName>
</protein>
<sequence length="1496" mass="165586">MDGSTDILVCSSAGSRCEGETSRLFLYRACHIVTECAMYVPATNYVTKQSRVPLEIWALESTGKSSCNEMAKTKAIAKISDISHAVGSMVNVSYVMLNGEIDVVRGSLSIVATSSLAEAALVALESSPNIPPELSLQIRTDCARLSQAISTNESYSDVNTHFDKGWASLSSVLWSLFCEAFEISDGCDHNSDTMDVEHRNIESEWAILMGSEYHASYSVNNSSLFQFMHQQSLPDADIAGWSYCKEALKHVGVLASSSMVNSPGVWPLIFDTLHLLFEDSKLLLSRFSWLRPLGRFLLSLSRCVADNQGCASMNDFIDHYCKDLGQERNRCEFEWKSMTLKRSELTSFSRPPCICTYFSGLMTRGALVQNYPCGVNKAFRTSRQLCLFLTILFDSKNDVICGGSNISRREFDVVLAMEEQGFSSPADLDDFPIGVSLPIREALYSCRSAPPENWPPRAYSLIGREDLRHSHGPLSQALRPASSPLTRYRCSNLDNMRKGNELEKNERSKSREATLDGNKDCDGLTLLESFASMLFPHDTRVRDASLMVRSSKPVFLRVDRPPEVSDHEYEKLKQANLLLLCNRSLALSVGRGMMTVGTLHSSLAERLPIPEICLAGRVPPTNTIVALDTTSAPAEMTIWPEFHNGVASGLRIGVENDESQESAQITRTWILYNKPSASNSQSAPQNRSTQKNKSGNTQHAHGGFLMALGLRGHLSKLAITDIFDYLTTGSVTTIVGVLLGMAANKRSTCDPATSKMLCLHVPSLLPLTFSQMETSSVIQSAAIAGIGILYQGSSHRLMTEFLLTEIGKRPTNDLSTQDRESYKLSCGLALGMVNLRKGGSTNAGLADLRIEERLHGYIVGGKEDEMQMRKEANERASSTGLNGDAEYCSRIAEYSLNTDITAPAATLALGLMYMKTGDKNIASRMDIPDTNFLLDYVRPDLLLLRVVARSLILWDDVLANDEWIEAQLPSVVKENYNLLGQSVGTNFASLTGIAPMQVDVNRSGAMDLDERKTARGADLETGHLNRETADRNVDKQAIRQIHAHLVAGACFSLGLRYAGTGNEKAARTLAKRIQVFQSMRDGNDPIMVARKPEKLLVEMCLSCAVISLALVMAGTGDIDALRLFRELRWKHNSDTRFGGHMAFGAAIGLLFLGGGSCTIGREPEDIAALLMAFFPRYPIITSDNQYHLQALRHFYVLAVKRREIEVIDVDSREPIYIPIEVNFVDNEHPSLSLTAPCLVRNVGTVSQIKVSSERYFPLTKIIQAEKNSTSLNTFGRNFTVFVKKKSGFLSYVQDPHSIRSLLAQTGTSKISALELIKSFTEDSRLLAFAQYFCNTRQQSHMHDLVLHKATLAEMCTDILYECLVNEKPEAVAIYLSMMQSVASIKKHAALRQTWDIWMILSYYTSEHAQMCDAEKRLVSLSFLDSVRESIDRHFSAAGVEWTDVLQYSMKGTCYGQLKNPHLSVKLIHAFCVWFGIKPPFSDGGAQVLIDESARSP</sequence>
<dbReference type="EMBL" id="HBGY01033505">
    <property type="protein sequence ID" value="CAD9614159.1"/>
    <property type="molecule type" value="Transcribed_RNA"/>
</dbReference>
<dbReference type="GO" id="GO:0070979">
    <property type="term" value="P:protein K11-linked ubiquitination"/>
    <property type="evidence" value="ECO:0007669"/>
    <property type="project" value="TreeGrafter"/>
</dbReference>
<evidence type="ECO:0000256" key="2">
    <source>
        <dbReference type="ARBA" id="ARBA00022618"/>
    </source>
</evidence>
<dbReference type="InterPro" id="IPR041221">
    <property type="entry name" value="APC1_C"/>
</dbReference>
<evidence type="ECO:0000256" key="6">
    <source>
        <dbReference type="SAM" id="MobiDB-lite"/>
    </source>
</evidence>
<evidence type="ECO:0000256" key="4">
    <source>
        <dbReference type="ARBA" id="ARBA00022776"/>
    </source>
</evidence>
<comment type="similarity">
    <text evidence="1">Belongs to the APC1 family.</text>
</comment>
<evidence type="ECO:0008006" key="11">
    <source>
        <dbReference type="Google" id="ProtNLM"/>
    </source>
</evidence>
<feature type="domain" description="Anaphase-promoting complex subunit 1 C-terminal" evidence="7">
    <location>
        <begin position="1314"/>
        <end position="1474"/>
    </location>
</feature>
<dbReference type="Gene3D" id="1.25.10.10">
    <property type="entry name" value="Leucine-rich Repeat Variant"/>
    <property type="match status" value="2"/>
</dbReference>
<evidence type="ECO:0000256" key="3">
    <source>
        <dbReference type="ARBA" id="ARBA00022737"/>
    </source>
</evidence>
<evidence type="ECO:0000313" key="10">
    <source>
        <dbReference type="EMBL" id="CAD9614159.1"/>
    </source>
</evidence>
<organism evidence="10">
    <name type="scientific">Leptocylindrus danicus</name>
    <dbReference type="NCBI Taxonomy" id="163516"/>
    <lineage>
        <taxon>Eukaryota</taxon>
        <taxon>Sar</taxon>
        <taxon>Stramenopiles</taxon>
        <taxon>Ochrophyta</taxon>
        <taxon>Bacillariophyta</taxon>
        <taxon>Coscinodiscophyceae</taxon>
        <taxon>Chaetocerotophycidae</taxon>
        <taxon>Leptocylindrales</taxon>
        <taxon>Leptocylindraceae</taxon>
        <taxon>Leptocylindrus</taxon>
    </lineage>
</organism>
<accession>A0A7S2LS68</accession>
<gene>
    <name evidence="10" type="ORF">LDAN0321_LOCUS21022</name>
</gene>
<evidence type="ECO:0000259" key="8">
    <source>
        <dbReference type="Pfam" id="PF20518"/>
    </source>
</evidence>